<dbReference type="InterPro" id="IPR021136">
    <property type="entry name" value="Flagellar_hook_control-like_C"/>
</dbReference>
<keyword evidence="4" id="KW-1185">Reference proteome</keyword>
<evidence type="ECO:0000259" key="2">
    <source>
        <dbReference type="Pfam" id="PF02120"/>
    </source>
</evidence>
<dbReference type="RefSeq" id="WP_171710210.1">
    <property type="nucleotide sequence ID" value="NZ_JAAVLW010000004.1"/>
</dbReference>
<keyword evidence="3" id="KW-0966">Cell projection</keyword>
<feature type="compositionally biased region" description="Basic and acidic residues" evidence="1">
    <location>
        <begin position="144"/>
        <end position="156"/>
    </location>
</feature>
<feature type="compositionally biased region" description="Low complexity" evidence="1">
    <location>
        <begin position="522"/>
        <end position="535"/>
    </location>
</feature>
<feature type="region of interest" description="Disordered" evidence="1">
    <location>
        <begin position="387"/>
        <end position="415"/>
    </location>
</feature>
<sequence>MVSVTSEVSANASFQSAAARSARPDPERPVGNDSFAALVDSNAASSRNDDRMQDTASAPRRSDDAQAVSDSRARDNTAASDKADKAARDDSNNRDAAQARNDTVRNEKARKDKARDDGKVDARTDSDGKGDIDVKAATTGRTKSKSDAAKSDKAQSDDTTQASSGDASAVADQTETTPDGAAIVTADAVAMAIPAAAAPAPASAAQAADKATAPLAIAAAAIAASASLAAETAPAAAAADAADTATSPAQANARPSAQDGVGQAVSAQATSADPSITTGIAQAAAIVAATPAAGKSALQLKSPDLARKSATTAVERAGTTDTGDIAAPAAPAADSIVPAVAPTTDAAGKPKSEIGIADAAKVDASGNAIAPSATPANTNAHFAAPDVVGQTPLNSSGNGLQAPGAIQTQQPAAPITTSSASTHLTATAATSAAVPVSGLAMEIAASAKSGKTRFEIRLDPAELGRIDVRVDVDRHGQVTSHLTVERPETLSMLRQDANQLQRALDNAGLSTGNGGLQFSLRDQSSQGQNDGNQSNPNAHRLVVSEEDSVPAVVAGRSYGRMLGASGGVDIRV</sequence>
<dbReference type="Proteomes" id="UP000528734">
    <property type="component" value="Unassembled WGS sequence"/>
</dbReference>
<keyword evidence="3" id="KW-0969">Cilium</keyword>
<dbReference type="Pfam" id="PF02120">
    <property type="entry name" value="Flg_hook"/>
    <property type="match status" value="1"/>
</dbReference>
<proteinExistence type="predicted"/>
<dbReference type="InterPro" id="IPR038610">
    <property type="entry name" value="FliK-like_C_sf"/>
</dbReference>
<reference evidence="3 4" key="1">
    <citation type="submission" date="2020-03" db="EMBL/GenBank/DDBJ databases">
        <title>Bradyrhizobium diversity isolated from nodules of Muelleranthus trifoliolatus.</title>
        <authorList>
            <person name="Klepa M."/>
            <person name="Helene L."/>
            <person name="Hungria M."/>
        </authorList>
    </citation>
    <scope>NUCLEOTIDE SEQUENCE [LARGE SCALE GENOMIC DNA]</scope>
    <source>
        <strain evidence="3 4">WSM 1744</strain>
    </source>
</reference>
<feature type="compositionally biased region" description="Basic and acidic residues" evidence="1">
    <location>
        <begin position="71"/>
        <end position="93"/>
    </location>
</feature>
<feature type="compositionally biased region" description="Polar residues" evidence="1">
    <location>
        <begin position="159"/>
        <end position="176"/>
    </location>
</feature>
<dbReference type="Gene3D" id="3.30.750.140">
    <property type="match status" value="1"/>
</dbReference>
<feature type="region of interest" description="Disordered" evidence="1">
    <location>
        <begin position="246"/>
        <end position="266"/>
    </location>
</feature>
<feature type="region of interest" description="Disordered" evidence="1">
    <location>
        <begin position="513"/>
        <end position="537"/>
    </location>
</feature>
<evidence type="ECO:0000313" key="3">
    <source>
        <dbReference type="EMBL" id="NOJ47320.1"/>
    </source>
</evidence>
<feature type="region of interest" description="Disordered" evidence="1">
    <location>
        <begin position="1"/>
        <end position="176"/>
    </location>
</feature>
<gene>
    <name evidence="3" type="ORF">HCN50_13850</name>
</gene>
<feature type="compositionally biased region" description="Basic and acidic residues" evidence="1">
    <location>
        <begin position="102"/>
        <end position="134"/>
    </location>
</feature>
<dbReference type="EMBL" id="JAAVLW010000004">
    <property type="protein sequence ID" value="NOJ47320.1"/>
    <property type="molecule type" value="Genomic_DNA"/>
</dbReference>
<feature type="domain" description="Flagellar hook-length control protein-like C-terminal" evidence="2">
    <location>
        <begin position="443"/>
        <end position="526"/>
    </location>
</feature>
<comment type="caution">
    <text evidence="3">The sequence shown here is derived from an EMBL/GenBank/DDBJ whole genome shotgun (WGS) entry which is preliminary data.</text>
</comment>
<feature type="compositionally biased region" description="Low complexity" evidence="1">
    <location>
        <begin position="9"/>
        <end position="21"/>
    </location>
</feature>
<dbReference type="AlphaFoldDB" id="A0A7Y4H473"/>
<name>A0A7Y4H473_9BRAD</name>
<protein>
    <submittedName>
        <fullName evidence="3">Flagellar hook-length control protein FliK</fullName>
    </submittedName>
</protein>
<evidence type="ECO:0000256" key="1">
    <source>
        <dbReference type="SAM" id="MobiDB-lite"/>
    </source>
</evidence>
<evidence type="ECO:0000313" key="4">
    <source>
        <dbReference type="Proteomes" id="UP000528734"/>
    </source>
</evidence>
<accession>A0A7Y4H473</accession>
<dbReference type="CDD" id="cd17470">
    <property type="entry name" value="T3SS_Flik_C"/>
    <property type="match status" value="1"/>
</dbReference>
<keyword evidence="3" id="KW-0282">Flagellum</keyword>
<organism evidence="3 4">
    <name type="scientific">Bradyrhizobium archetypum</name>
    <dbReference type="NCBI Taxonomy" id="2721160"/>
    <lineage>
        <taxon>Bacteria</taxon>
        <taxon>Pseudomonadati</taxon>
        <taxon>Pseudomonadota</taxon>
        <taxon>Alphaproteobacteria</taxon>
        <taxon>Hyphomicrobiales</taxon>
        <taxon>Nitrobacteraceae</taxon>
        <taxon>Bradyrhizobium</taxon>
    </lineage>
</organism>